<evidence type="ECO:0000256" key="1">
    <source>
        <dbReference type="ARBA" id="ARBA00010541"/>
    </source>
</evidence>
<gene>
    <name evidence="3" type="ORF">MNODULE_02615</name>
</gene>
<dbReference type="EMBL" id="VTOW01000001">
    <property type="protein sequence ID" value="NKE69639.1"/>
    <property type="molecule type" value="Genomic_DNA"/>
</dbReference>
<dbReference type="Pfam" id="PF13180">
    <property type="entry name" value="PDZ_2"/>
    <property type="match status" value="1"/>
</dbReference>
<dbReference type="InterPro" id="IPR001478">
    <property type="entry name" value="PDZ"/>
</dbReference>
<protein>
    <submittedName>
        <fullName evidence="3">PDZ domain-containing protein</fullName>
    </submittedName>
</protein>
<dbReference type="SUPFAM" id="SSF50156">
    <property type="entry name" value="PDZ domain-like"/>
    <property type="match status" value="1"/>
</dbReference>
<dbReference type="SMART" id="SM00228">
    <property type="entry name" value="PDZ"/>
    <property type="match status" value="1"/>
</dbReference>
<evidence type="ECO:0000313" key="3">
    <source>
        <dbReference type="EMBL" id="NKE69639.1"/>
    </source>
</evidence>
<dbReference type="InterPro" id="IPR036034">
    <property type="entry name" value="PDZ_sf"/>
</dbReference>
<dbReference type="AlphaFoldDB" id="A0A7X6I9S9"/>
<keyword evidence="4" id="KW-1185">Reference proteome</keyword>
<dbReference type="Gene3D" id="2.30.42.10">
    <property type="match status" value="1"/>
</dbReference>
<comment type="caution">
    <text evidence="3">The sequence shown here is derived from an EMBL/GenBank/DDBJ whole genome shotgun (WGS) entry which is preliminary data.</text>
</comment>
<dbReference type="PANTHER" id="PTHR22939:SF129">
    <property type="entry name" value="SERINE PROTEASE HTRA2, MITOCHONDRIAL"/>
    <property type="match status" value="1"/>
</dbReference>
<dbReference type="PANTHER" id="PTHR22939">
    <property type="entry name" value="SERINE PROTEASE FAMILY S1C HTRA-RELATED"/>
    <property type="match status" value="1"/>
</dbReference>
<dbReference type="PROSITE" id="PS50106">
    <property type="entry name" value="PDZ"/>
    <property type="match status" value="1"/>
</dbReference>
<reference evidence="3 4" key="1">
    <citation type="journal article" date="2020" name="Nature">
        <title>Bacterial chemolithoautotrophy via manganese oxidation.</title>
        <authorList>
            <person name="Yu H."/>
            <person name="Leadbetter J.R."/>
        </authorList>
    </citation>
    <scope>NUCLEOTIDE SEQUENCE [LARGE SCALE GENOMIC DNA]</scope>
    <source>
        <strain evidence="3 4">Mn-1</strain>
    </source>
</reference>
<proteinExistence type="inferred from homology"/>
<feature type="domain" description="PDZ" evidence="2">
    <location>
        <begin position="24"/>
        <end position="105"/>
    </location>
</feature>
<accession>A0A7X6I9S9</accession>
<evidence type="ECO:0000259" key="2">
    <source>
        <dbReference type="PROSITE" id="PS50106"/>
    </source>
</evidence>
<sequence length="120" mass="12916">MRRLFVLFLIGWLAVEAPPAGWLGLTVQELTPQIAMRLGLRVREGVFVAAVQSGSPADRGGIRAGDVLLSLDGKKIATPEALRQEVSKISPGTSIAVTLYRDQRERTVQISVGAPPREAV</sequence>
<name>A0A7X6I9S9_9BACT</name>
<evidence type="ECO:0000313" key="4">
    <source>
        <dbReference type="Proteomes" id="UP000534783"/>
    </source>
</evidence>
<comment type="similarity">
    <text evidence="1">Belongs to the peptidase S1C family.</text>
</comment>
<dbReference type="Proteomes" id="UP000534783">
    <property type="component" value="Unassembled WGS sequence"/>
</dbReference>
<organism evidence="3 4">
    <name type="scientific">Candidatus Manganitrophus noduliformans</name>
    <dbReference type="NCBI Taxonomy" id="2606439"/>
    <lineage>
        <taxon>Bacteria</taxon>
        <taxon>Pseudomonadati</taxon>
        <taxon>Nitrospirota</taxon>
        <taxon>Nitrospiria</taxon>
        <taxon>Candidatus Troglogloeales</taxon>
        <taxon>Candidatus Manganitrophaceae</taxon>
        <taxon>Candidatus Manganitrophus</taxon>
    </lineage>
</organism>
<dbReference type="RefSeq" id="WP_168057931.1">
    <property type="nucleotide sequence ID" value="NZ_VTOW01000001.1"/>
</dbReference>